<gene>
    <name evidence="2" type="ORF">Enr17x_02730</name>
</gene>
<proteinExistence type="predicted"/>
<accession>A0A518I574</accession>
<dbReference type="AlphaFoldDB" id="A0A518I574"/>
<keyword evidence="3" id="KW-1185">Reference proteome</keyword>
<organism evidence="2 3">
    <name type="scientific">Gimesia fumaroli</name>
    <dbReference type="NCBI Taxonomy" id="2527976"/>
    <lineage>
        <taxon>Bacteria</taxon>
        <taxon>Pseudomonadati</taxon>
        <taxon>Planctomycetota</taxon>
        <taxon>Planctomycetia</taxon>
        <taxon>Planctomycetales</taxon>
        <taxon>Planctomycetaceae</taxon>
        <taxon>Gimesia</taxon>
    </lineage>
</organism>
<evidence type="ECO:0000256" key="1">
    <source>
        <dbReference type="SAM" id="SignalP"/>
    </source>
</evidence>
<dbReference type="KEGG" id="gfm:Enr17x_02730"/>
<feature type="chain" id="PRO_5022189032" evidence="1">
    <location>
        <begin position="24"/>
        <end position="402"/>
    </location>
</feature>
<protein>
    <submittedName>
        <fullName evidence="2">Uncharacterized protein</fullName>
    </submittedName>
</protein>
<evidence type="ECO:0000313" key="3">
    <source>
        <dbReference type="Proteomes" id="UP000318313"/>
    </source>
</evidence>
<reference evidence="2 3" key="1">
    <citation type="submission" date="2019-03" db="EMBL/GenBank/DDBJ databases">
        <title>Deep-cultivation of Planctomycetes and their phenomic and genomic characterization uncovers novel biology.</title>
        <authorList>
            <person name="Wiegand S."/>
            <person name="Jogler M."/>
            <person name="Boedeker C."/>
            <person name="Pinto D."/>
            <person name="Vollmers J."/>
            <person name="Rivas-Marin E."/>
            <person name="Kohn T."/>
            <person name="Peeters S.H."/>
            <person name="Heuer A."/>
            <person name="Rast P."/>
            <person name="Oberbeckmann S."/>
            <person name="Bunk B."/>
            <person name="Jeske O."/>
            <person name="Meyerdierks A."/>
            <person name="Storesund J.E."/>
            <person name="Kallscheuer N."/>
            <person name="Luecker S."/>
            <person name="Lage O.M."/>
            <person name="Pohl T."/>
            <person name="Merkel B.J."/>
            <person name="Hornburger P."/>
            <person name="Mueller R.-W."/>
            <person name="Bruemmer F."/>
            <person name="Labrenz M."/>
            <person name="Spormann A.M."/>
            <person name="Op den Camp H."/>
            <person name="Overmann J."/>
            <person name="Amann R."/>
            <person name="Jetten M.S.M."/>
            <person name="Mascher T."/>
            <person name="Medema M.H."/>
            <person name="Devos D.P."/>
            <person name="Kaster A.-K."/>
            <person name="Ovreas L."/>
            <person name="Rohde M."/>
            <person name="Galperin M.Y."/>
            <person name="Jogler C."/>
        </authorList>
    </citation>
    <scope>NUCLEOTIDE SEQUENCE [LARGE SCALE GENOMIC DNA]</scope>
    <source>
        <strain evidence="2 3">Enr17</strain>
    </source>
</reference>
<feature type="signal peptide" evidence="1">
    <location>
        <begin position="1"/>
        <end position="23"/>
    </location>
</feature>
<dbReference type="EMBL" id="CP037452">
    <property type="protein sequence ID" value="QDV48262.1"/>
    <property type="molecule type" value="Genomic_DNA"/>
</dbReference>
<evidence type="ECO:0000313" key="2">
    <source>
        <dbReference type="EMBL" id="QDV48262.1"/>
    </source>
</evidence>
<dbReference type="OrthoDB" id="290380at2"/>
<dbReference type="Proteomes" id="UP000318313">
    <property type="component" value="Chromosome"/>
</dbReference>
<keyword evidence="1" id="KW-0732">Signal</keyword>
<name>A0A518I574_9PLAN</name>
<sequence precursor="true">MRRHQIFACTLMGLTLFSSQVLRADERPRQQLRPTQQKTSKTADEYDQFFEGTLPFKPVPIASEVILKRWASASRFLSPVTPQSKVEDFKKGNQTYFTGHELALISEFQQPVAAQTLMNDYEWRVVRQSKANIVLRGQPKDALTRHLCRPFELHINPQSMLPESLMFLSDPSRQKLEFGSIELTALKVPATNLTVKTDDAPQFVSRKVMKAVFPQSETEPRPALATSPIKRVSFSKTSSESKNEAELQEIEKLVSRWITESQRIDSILLGNGARIFKGGDGRPSEVPAKLYSRPDGTLVSGGPAFLRVLPPWLIDVDQKTFIIESFTIELSTDDTAPSAPRFITLKIKPNPTNPPRPQSGGKWEAVEIEFSSNQALPVKITEIRSNQIMQFLLSDMQVQYKE</sequence>
<dbReference type="RefSeq" id="WP_145305446.1">
    <property type="nucleotide sequence ID" value="NZ_CP037452.1"/>
</dbReference>